<comment type="similarity">
    <text evidence="1">Belongs to the NmrA-type oxidoreductase family.</text>
</comment>
<feature type="domain" description="NmrA-like" evidence="3">
    <location>
        <begin position="3"/>
        <end position="202"/>
    </location>
</feature>
<dbReference type="InterPro" id="IPR008030">
    <property type="entry name" value="NmrA-like"/>
</dbReference>
<dbReference type="PANTHER" id="PTHR42748">
    <property type="entry name" value="NITROGEN METABOLITE REPRESSION PROTEIN NMRA FAMILY MEMBER"/>
    <property type="match status" value="1"/>
</dbReference>
<dbReference type="GeneID" id="54422982"/>
<keyword evidence="5" id="KW-1185">Reference proteome</keyword>
<reference evidence="4 6" key="1">
    <citation type="submission" date="2020-01" db="EMBL/GenBank/DDBJ databases">
        <authorList>
            <consortium name="DOE Joint Genome Institute"/>
            <person name="Haridas S."/>
            <person name="Albert R."/>
            <person name="Binder M."/>
            <person name="Bloem J."/>
            <person name="Labutti K."/>
            <person name="Salamov A."/>
            <person name="Andreopoulos B."/>
            <person name="Baker S.E."/>
            <person name="Barry K."/>
            <person name="Bills G."/>
            <person name="Bluhm B.H."/>
            <person name="Cannon C."/>
            <person name="Castanera R."/>
            <person name="Culley D.E."/>
            <person name="Daum C."/>
            <person name="Ezra D."/>
            <person name="Gonzalez J.B."/>
            <person name="Henrissat B."/>
            <person name="Kuo A."/>
            <person name="Liang C."/>
            <person name="Lipzen A."/>
            <person name="Lutzoni F."/>
            <person name="Magnuson J."/>
            <person name="Mondo S."/>
            <person name="Nolan M."/>
            <person name="Ohm R."/>
            <person name="Pangilinan J."/>
            <person name="Park H.-J."/>
            <person name="Ramirez L."/>
            <person name="Alfaro M."/>
            <person name="Sun H."/>
            <person name="Tritt A."/>
            <person name="Yoshinaga Y."/>
            <person name="Zwiers L.-H."/>
            <person name="Turgeon B.G."/>
            <person name="Goodwin S.B."/>
            <person name="Spatafora J.W."/>
            <person name="Crous P.W."/>
            <person name="Grigoriev I.V."/>
        </authorList>
    </citation>
    <scope>NUCLEOTIDE SEQUENCE</scope>
    <source>
        <strain evidence="4 6">CBS 781.70</strain>
    </source>
</reference>
<dbReference type="Proteomes" id="UP000504638">
    <property type="component" value="Unplaced"/>
</dbReference>
<reference evidence="6" key="3">
    <citation type="submission" date="2025-04" db="UniProtKB">
        <authorList>
            <consortium name="RefSeq"/>
        </authorList>
    </citation>
    <scope>IDENTIFICATION</scope>
    <source>
        <strain evidence="6">CBS 781.70</strain>
    </source>
</reference>
<dbReference type="Pfam" id="PF05368">
    <property type="entry name" value="NmrA"/>
    <property type="match status" value="1"/>
</dbReference>
<evidence type="ECO:0000313" key="5">
    <source>
        <dbReference type="Proteomes" id="UP000504638"/>
    </source>
</evidence>
<evidence type="ECO:0000313" key="6">
    <source>
        <dbReference type="RefSeq" id="XP_033538028.1"/>
    </source>
</evidence>
<dbReference type="RefSeq" id="XP_033538028.1">
    <property type="nucleotide sequence ID" value="XM_033682412.1"/>
</dbReference>
<evidence type="ECO:0000256" key="1">
    <source>
        <dbReference type="ARBA" id="ARBA00006328"/>
    </source>
</evidence>
<dbReference type="OrthoDB" id="3358371at2759"/>
<dbReference type="Gene3D" id="3.40.50.720">
    <property type="entry name" value="NAD(P)-binding Rossmann-like Domain"/>
    <property type="match status" value="1"/>
</dbReference>
<organism evidence="4">
    <name type="scientific">Eremomyces bilateralis CBS 781.70</name>
    <dbReference type="NCBI Taxonomy" id="1392243"/>
    <lineage>
        <taxon>Eukaryota</taxon>
        <taxon>Fungi</taxon>
        <taxon>Dikarya</taxon>
        <taxon>Ascomycota</taxon>
        <taxon>Pezizomycotina</taxon>
        <taxon>Dothideomycetes</taxon>
        <taxon>Dothideomycetes incertae sedis</taxon>
        <taxon>Eremomycetales</taxon>
        <taxon>Eremomycetaceae</taxon>
        <taxon>Eremomyces</taxon>
    </lineage>
</organism>
<dbReference type="InterPro" id="IPR051164">
    <property type="entry name" value="NmrA-like_oxidored"/>
</dbReference>
<reference evidence="6" key="2">
    <citation type="submission" date="2020-04" db="EMBL/GenBank/DDBJ databases">
        <authorList>
            <consortium name="NCBI Genome Project"/>
        </authorList>
    </citation>
    <scope>NUCLEOTIDE SEQUENCE</scope>
    <source>
        <strain evidence="6">CBS 781.70</strain>
    </source>
</reference>
<name>A0A6G1GE69_9PEZI</name>
<keyword evidence="2" id="KW-0521">NADP</keyword>
<dbReference type="EMBL" id="ML975150">
    <property type="protein sequence ID" value="KAF1816397.1"/>
    <property type="molecule type" value="Genomic_DNA"/>
</dbReference>
<dbReference type="InterPro" id="IPR036291">
    <property type="entry name" value="NAD(P)-bd_dom_sf"/>
</dbReference>
<proteinExistence type="inferred from homology"/>
<dbReference type="SUPFAM" id="SSF51735">
    <property type="entry name" value="NAD(P)-binding Rossmann-fold domains"/>
    <property type="match status" value="1"/>
</dbReference>
<protein>
    <submittedName>
        <fullName evidence="4 6">NmrA-domain-containing protein</fullName>
    </submittedName>
</protein>
<evidence type="ECO:0000256" key="2">
    <source>
        <dbReference type="ARBA" id="ARBA00022857"/>
    </source>
</evidence>
<dbReference type="PANTHER" id="PTHR42748:SF31">
    <property type="entry name" value="NMRA-LIKE DOMAIN-CONTAINING PROTEIN-RELATED"/>
    <property type="match status" value="1"/>
</dbReference>
<evidence type="ECO:0000313" key="4">
    <source>
        <dbReference type="EMBL" id="KAF1816397.1"/>
    </source>
</evidence>
<gene>
    <name evidence="4 6" type="ORF">P152DRAFT_505048</name>
</gene>
<dbReference type="AlphaFoldDB" id="A0A6G1GE69"/>
<dbReference type="CDD" id="cd05251">
    <property type="entry name" value="NmrA_like_SDR_a"/>
    <property type="match status" value="1"/>
</dbReference>
<accession>A0A6G1GE69</accession>
<dbReference type="GO" id="GO:0005634">
    <property type="term" value="C:nucleus"/>
    <property type="evidence" value="ECO:0007669"/>
    <property type="project" value="TreeGrafter"/>
</dbReference>
<evidence type="ECO:0000259" key="3">
    <source>
        <dbReference type="Pfam" id="PF05368"/>
    </source>
</evidence>
<sequence length="259" mass="28852">MQLSKEYSIRGVTRDASKPKAQALAKKGVEIVTADMNHKDSIISAIKGSDTAFLVTNYWETGDPEVEKAQGKTVADASKEVGVKHLIFSSLLNATQISSGRLSHAKHFDSKAEIEEHIRSLGIPATFVVAGYYMSNYLQMLRKRDDGSYSLAYPVSKEAKFPLVETVQDMGKFVKPALKKPDAFNGKRIFAATDYYPFTQVTADQYKSFLPDSMAQEMLENHLLIEEPGLFDGISLQESLDALEDKPTTWKEFVKNARV</sequence>